<dbReference type="OrthoDB" id="9547406at2759"/>
<dbReference type="CDD" id="cd15571">
    <property type="entry name" value="ePHD"/>
    <property type="match status" value="1"/>
</dbReference>
<feature type="compositionally biased region" description="Polar residues" evidence="7">
    <location>
        <begin position="14"/>
        <end position="24"/>
    </location>
</feature>
<dbReference type="Pfam" id="PF02375">
    <property type="entry name" value="JmjN"/>
    <property type="match status" value="1"/>
</dbReference>
<dbReference type="PROSITE" id="PS51183">
    <property type="entry name" value="JMJN"/>
    <property type="match status" value="1"/>
</dbReference>
<dbReference type="InterPro" id="IPR003347">
    <property type="entry name" value="JmjC_dom"/>
</dbReference>
<accession>A0A1Y2FX94</accession>
<feature type="compositionally biased region" description="Basic and acidic residues" evidence="7">
    <location>
        <begin position="312"/>
        <end position="336"/>
    </location>
</feature>
<feature type="domain" description="PHD-type" evidence="10">
    <location>
        <begin position="1017"/>
        <end position="1142"/>
    </location>
</feature>
<dbReference type="GO" id="GO:0010468">
    <property type="term" value="P:regulation of gene expression"/>
    <property type="evidence" value="ECO:0007669"/>
    <property type="project" value="TreeGrafter"/>
</dbReference>
<feature type="region of interest" description="Disordered" evidence="7">
    <location>
        <begin position="1288"/>
        <end position="1574"/>
    </location>
</feature>
<evidence type="ECO:0000256" key="1">
    <source>
        <dbReference type="ARBA" id="ARBA00009711"/>
    </source>
</evidence>
<evidence type="ECO:0000313" key="12">
    <source>
        <dbReference type="Proteomes" id="UP000193467"/>
    </source>
</evidence>
<sequence>MNSVPHQHPPPPSTGLSFPSQSQPPRALFNFPSSSAAQPAQPPVSGSVPRSTRSQAHHLSPSSAESPTASTATTTEQQEQQDKAERRRLRRQAQRDKHQQQQQQAGYQDKEKQEGLMKSLLGMLVDDQPTASSSQAPPTPTPTSPSHSHNPSFLAEDPLSSDPDSSSDDDLYGQPKPARPPKFDSKGLRRPTPSYYYDAEFDPATGGKKKRGRRGGLKGIPVFEPSMKEFEGEGGFYGYVKRIEKYGMRSGVVKVIPPKEWTDSLPSTSQPLKSIRLREPISQHILGSQGLYRVTNVAKTRIWNPAQWKEMSETNKWEAPDFKGEAKKGDRSERPVGGRKARGRGGEEEEEEDGDDEQEGEEERKVPRGRVKLGRGGARAATSGLRKGFLNKGKGKGKAKQEEQEEGGDEEEEEEEEEDPSTTTKTTSDAHQPIQQATPPDTTSGEGDPDPDAPEQDVEMVDAPPKPCEPIASTSTSTNPVVLEPVGKDEAKSNPSHMRPVLAEVEQEEGSSRKGNKGKGKKKADDDGEEKEQEEEKPTPRLTRAQIAAAAAAAEAEAKAAKGKKGKGKAASTSSSTKPKPAAIATKSALSTPAASPKSSTSAPRPKRPTNLQRAEPTDQEWEAFTEKFEELPHGMKREDYTVELMRDVERRYWRTLTFGESPMYGADMNGSIFSPQTTAWNVAHLGDLLPKLAPPSCQIPGVVSPYLYFGMWRATFAWHVEDADLYSINYIHFGAPKFWYSVPQEQSERFERVMEGFFPTDRSKCSQFLRHKAFLASPRVLANSGITLNRVAQLPGEFILTYPKGYHSGFNLGFNCAESINFATERWLPLGKVAKSCVCIGDSVNIDVDAWLHEAAKSEAEARGETFPPTPPPNSSRHLSPPLIPAPSSTTKRRRPDHPHPQPQRQIAPAPRPGWDYVPVLPGEKEEQVVEGRRKSKSSYARPSGPGEMELDDAQPATAAPRGQKRVRVEGGESKKAAAPSSASSVGLGLAPVVLPSVLAKPPTPSAEMEKEQKPTFVCALCPDLSNDGLVKIGEPGVKSKKELSAHRVCVMFTPATWIEMDPTTQEDIVRGYAGIEKARWKLKCQLCSEGHGTKVQCTKGKCTKAVHVTCAMHVDSGYFLDATVPGEEGHTAVSLLDQARAEMDPSSPKRGKVAIPQRTTPVLANATLPAPAPVEDDEAIKLTVLCRTHNPDFKLQEAARKASELKDRVEALKPQARLRVRTPGGLFEVTFVENLAGKESVAVLYDDGTRFETKWKNIVWEDAAEARKKKEQAAAERARTESVYVYDSPVTQPSKRARASYAPPPPPPGAYAYPPPPPHGYYHPQQPVNFAAFPPYYPPPPPPQAAQGGQAPYQSPQHAQMPLYAYPPPPPGYPYYPPPPSAHGGSPYAAYPHPSLAPPPPQQQQQQQQGYPAPPPPTNWSPRHPQPSHHSPYGPPPPHLAPSPNMGYAPMPPYYPPPPPSTSHSHSRNSNGGPSPRFQPQQQQHLAHSPRANPPPLQPMPSPRLAQPYPPHQQTTSPAPNRSPSFANLLNDHPAEQHGRFPSQSPRRQEQEMLPAGMPVRDAIMQVMGGRS</sequence>
<feature type="compositionally biased region" description="Low complexity" evidence="7">
    <location>
        <begin position="1464"/>
        <end position="1478"/>
    </location>
</feature>
<feature type="compositionally biased region" description="Low complexity" evidence="7">
    <location>
        <begin position="1322"/>
        <end position="1336"/>
    </location>
</feature>
<feature type="compositionally biased region" description="Pro residues" evidence="7">
    <location>
        <begin position="1367"/>
        <end position="1383"/>
    </location>
</feature>
<protein>
    <recommendedName>
        <fullName evidence="2">[histone H3]-trimethyl-L-lysine(9) demethylase</fullName>
        <ecNumber evidence="2">1.14.11.66</ecNumber>
    </recommendedName>
</protein>
<dbReference type="InterPro" id="IPR034732">
    <property type="entry name" value="EPHD"/>
</dbReference>
<evidence type="ECO:0000259" key="9">
    <source>
        <dbReference type="PROSITE" id="PS51184"/>
    </source>
</evidence>
<dbReference type="InParanoid" id="A0A1Y2FX94"/>
<feature type="compositionally biased region" description="Basic and acidic residues" evidence="7">
    <location>
        <begin position="968"/>
        <end position="977"/>
    </location>
</feature>
<dbReference type="PROSITE" id="PS51805">
    <property type="entry name" value="EPHD"/>
    <property type="match status" value="1"/>
</dbReference>
<feature type="compositionally biased region" description="Pro residues" evidence="7">
    <location>
        <begin position="1494"/>
        <end position="1504"/>
    </location>
</feature>
<feature type="compositionally biased region" description="Basic and acidic residues" evidence="7">
    <location>
        <begin position="924"/>
        <end position="934"/>
    </location>
</feature>
<feature type="domain" description="JmjC" evidence="9">
    <location>
        <begin position="675"/>
        <end position="840"/>
    </location>
</feature>
<feature type="compositionally biased region" description="Pro residues" evidence="7">
    <location>
        <begin position="1304"/>
        <end position="1321"/>
    </location>
</feature>
<keyword evidence="12" id="KW-1185">Reference proteome</keyword>
<feature type="compositionally biased region" description="Low complexity" evidence="7">
    <location>
        <begin position="1347"/>
        <end position="1359"/>
    </location>
</feature>
<feature type="region of interest" description="Disordered" evidence="7">
    <location>
        <begin position="858"/>
        <end position="986"/>
    </location>
</feature>
<feature type="compositionally biased region" description="Pro residues" evidence="7">
    <location>
        <begin position="1452"/>
        <end position="1463"/>
    </location>
</feature>
<dbReference type="GO" id="GO:0008270">
    <property type="term" value="F:zinc ion binding"/>
    <property type="evidence" value="ECO:0007669"/>
    <property type="project" value="UniProtKB-KW"/>
</dbReference>
<dbReference type="GO" id="GO:0005634">
    <property type="term" value="C:nucleus"/>
    <property type="evidence" value="ECO:0007669"/>
    <property type="project" value="TreeGrafter"/>
</dbReference>
<dbReference type="PANTHER" id="PTHR10694:SF7">
    <property type="entry name" value="[HISTONE H3]-TRIMETHYL-L-LYSINE(9) DEMETHYLASE"/>
    <property type="match status" value="1"/>
</dbReference>
<dbReference type="PROSITE" id="PS51184">
    <property type="entry name" value="JMJC"/>
    <property type="match status" value="1"/>
</dbReference>
<evidence type="ECO:0000313" key="11">
    <source>
        <dbReference type="EMBL" id="ORY88637.1"/>
    </source>
</evidence>
<dbReference type="EMBL" id="MCGR01000009">
    <property type="protein sequence ID" value="ORY88637.1"/>
    <property type="molecule type" value="Genomic_DNA"/>
</dbReference>
<dbReference type="InterPro" id="IPR013083">
    <property type="entry name" value="Znf_RING/FYVE/PHD"/>
</dbReference>
<comment type="catalytic activity">
    <reaction evidence="6">
        <text>N(6),N(6),N(6)-trimethyl-L-lysyl(9)-[histone H3] + 2 2-oxoglutarate + 2 O2 = N(6)-methyl-L-lysyl(9)-[histone H3] + 2 formaldehyde + 2 succinate + 2 CO2</text>
        <dbReference type="Rhea" id="RHEA:60200"/>
        <dbReference type="Rhea" id="RHEA-COMP:15538"/>
        <dbReference type="Rhea" id="RHEA-COMP:15542"/>
        <dbReference type="ChEBI" id="CHEBI:15379"/>
        <dbReference type="ChEBI" id="CHEBI:16526"/>
        <dbReference type="ChEBI" id="CHEBI:16810"/>
        <dbReference type="ChEBI" id="CHEBI:16842"/>
        <dbReference type="ChEBI" id="CHEBI:30031"/>
        <dbReference type="ChEBI" id="CHEBI:61929"/>
        <dbReference type="ChEBI" id="CHEBI:61961"/>
        <dbReference type="EC" id="1.14.11.66"/>
    </reaction>
</comment>
<name>A0A1Y2FX94_9BASI</name>
<dbReference type="Pfam" id="PF13832">
    <property type="entry name" value="zf-HC5HC2H_2"/>
    <property type="match status" value="1"/>
</dbReference>
<gene>
    <name evidence="11" type="ORF">BCR35DRAFT_301416</name>
</gene>
<keyword evidence="5" id="KW-0862">Zinc</keyword>
<keyword evidence="4" id="KW-0863">Zinc-finger</keyword>
<dbReference type="EC" id="1.14.11.66" evidence="2"/>
<evidence type="ECO:0000256" key="6">
    <source>
        <dbReference type="ARBA" id="ARBA00049349"/>
    </source>
</evidence>
<dbReference type="InterPro" id="IPR003349">
    <property type="entry name" value="JmjN"/>
</dbReference>
<feature type="compositionally biased region" description="Acidic residues" evidence="7">
    <location>
        <begin position="347"/>
        <end position="361"/>
    </location>
</feature>
<evidence type="ECO:0000256" key="5">
    <source>
        <dbReference type="ARBA" id="ARBA00022833"/>
    </source>
</evidence>
<dbReference type="STRING" id="106004.A0A1Y2FX94"/>
<feature type="compositionally biased region" description="Low complexity" evidence="7">
    <location>
        <begin position="1384"/>
        <end position="1396"/>
    </location>
</feature>
<feature type="compositionally biased region" description="Low complexity" evidence="7">
    <location>
        <begin position="569"/>
        <end position="604"/>
    </location>
</feature>
<dbReference type="GO" id="GO:0000785">
    <property type="term" value="C:chromatin"/>
    <property type="evidence" value="ECO:0007669"/>
    <property type="project" value="TreeGrafter"/>
</dbReference>
<feature type="compositionally biased region" description="Pro residues" evidence="7">
    <location>
        <begin position="1337"/>
        <end position="1346"/>
    </location>
</feature>
<feature type="domain" description="JmjN" evidence="8">
    <location>
        <begin position="220"/>
        <end position="264"/>
    </location>
</feature>
<comment type="caution">
    <text evidence="11">The sequence shown here is derived from an EMBL/GenBank/DDBJ whole genome shotgun (WGS) entry which is preliminary data.</text>
</comment>
<evidence type="ECO:0000259" key="10">
    <source>
        <dbReference type="PROSITE" id="PS51805"/>
    </source>
</evidence>
<dbReference type="SMART" id="SM00545">
    <property type="entry name" value="JmjN"/>
    <property type="match status" value="1"/>
</dbReference>
<feature type="compositionally biased region" description="Low complexity" evidence="7">
    <location>
        <begin position="144"/>
        <end position="164"/>
    </location>
</feature>
<feature type="compositionally biased region" description="Acidic residues" evidence="7">
    <location>
        <begin position="403"/>
        <end position="420"/>
    </location>
</feature>
<evidence type="ECO:0000256" key="3">
    <source>
        <dbReference type="ARBA" id="ARBA00022723"/>
    </source>
</evidence>
<feature type="compositionally biased region" description="Low complexity" evidence="7">
    <location>
        <begin position="60"/>
        <end position="78"/>
    </location>
</feature>
<evidence type="ECO:0000256" key="7">
    <source>
        <dbReference type="SAM" id="MobiDB-lite"/>
    </source>
</evidence>
<comment type="similarity">
    <text evidence="1">Belongs to the JHDM3 histone demethylase family.</text>
</comment>
<dbReference type="GO" id="GO:0140684">
    <property type="term" value="F:histone H3K9me2/H3K9me3 demethylase activity"/>
    <property type="evidence" value="ECO:0007669"/>
    <property type="project" value="UniProtKB-EC"/>
</dbReference>
<dbReference type="Gene3D" id="2.60.120.650">
    <property type="entry name" value="Cupin"/>
    <property type="match status" value="2"/>
</dbReference>
<keyword evidence="3" id="KW-0479">Metal-binding</keyword>
<feature type="compositionally biased region" description="Basic residues" evidence="7">
    <location>
        <begin position="207"/>
        <end position="216"/>
    </location>
</feature>
<feature type="compositionally biased region" description="Polar residues" evidence="7">
    <location>
        <begin position="1514"/>
        <end position="1530"/>
    </location>
</feature>
<evidence type="ECO:0000256" key="4">
    <source>
        <dbReference type="ARBA" id="ARBA00022771"/>
    </source>
</evidence>
<dbReference type="SUPFAM" id="SSF51197">
    <property type="entry name" value="Clavaminate synthase-like"/>
    <property type="match status" value="1"/>
</dbReference>
<dbReference type="PANTHER" id="PTHR10694">
    <property type="entry name" value="LYSINE-SPECIFIC DEMETHYLASE"/>
    <property type="match status" value="1"/>
</dbReference>
<evidence type="ECO:0000256" key="2">
    <source>
        <dbReference type="ARBA" id="ARBA00012900"/>
    </source>
</evidence>
<proteinExistence type="inferred from homology"/>
<feature type="region of interest" description="Disordered" evidence="7">
    <location>
        <begin position="1"/>
        <end position="217"/>
    </location>
</feature>
<feature type="compositionally biased region" description="Polar residues" evidence="7">
    <location>
        <begin position="421"/>
        <end position="445"/>
    </location>
</feature>
<dbReference type="SMART" id="SM00558">
    <property type="entry name" value="JmjC"/>
    <property type="match status" value="1"/>
</dbReference>
<feature type="region of interest" description="Disordered" evidence="7">
    <location>
        <begin position="312"/>
        <end position="621"/>
    </location>
</feature>
<feature type="compositionally biased region" description="Acidic residues" evidence="7">
    <location>
        <begin position="447"/>
        <end position="460"/>
    </location>
</feature>
<dbReference type="Gene3D" id="3.30.40.10">
    <property type="entry name" value="Zinc/RING finger domain, C3HC4 (zinc finger)"/>
    <property type="match status" value="1"/>
</dbReference>
<dbReference type="GO" id="GO:0051864">
    <property type="term" value="F:histone H3K36 demethylase activity"/>
    <property type="evidence" value="ECO:0007669"/>
    <property type="project" value="TreeGrafter"/>
</dbReference>
<organism evidence="11 12">
    <name type="scientific">Leucosporidium creatinivorum</name>
    <dbReference type="NCBI Taxonomy" id="106004"/>
    <lineage>
        <taxon>Eukaryota</taxon>
        <taxon>Fungi</taxon>
        <taxon>Dikarya</taxon>
        <taxon>Basidiomycota</taxon>
        <taxon>Pucciniomycotina</taxon>
        <taxon>Microbotryomycetes</taxon>
        <taxon>Leucosporidiales</taxon>
        <taxon>Leucosporidium</taxon>
    </lineage>
</organism>
<reference evidence="11 12" key="1">
    <citation type="submission" date="2016-07" db="EMBL/GenBank/DDBJ databases">
        <title>Pervasive Adenine N6-methylation of Active Genes in Fungi.</title>
        <authorList>
            <consortium name="DOE Joint Genome Institute"/>
            <person name="Mondo S.J."/>
            <person name="Dannebaum R.O."/>
            <person name="Kuo R.C."/>
            <person name="Labutti K."/>
            <person name="Haridas S."/>
            <person name="Kuo A."/>
            <person name="Salamov A."/>
            <person name="Ahrendt S.R."/>
            <person name="Lipzen A."/>
            <person name="Sullivan W."/>
            <person name="Andreopoulos W.B."/>
            <person name="Clum A."/>
            <person name="Lindquist E."/>
            <person name="Daum C."/>
            <person name="Ramamoorthy G.K."/>
            <person name="Gryganskyi A."/>
            <person name="Culley D."/>
            <person name="Magnuson J.K."/>
            <person name="James T.Y."/>
            <person name="O'Malley M.A."/>
            <person name="Stajich J.E."/>
            <person name="Spatafora J.W."/>
            <person name="Visel A."/>
            <person name="Grigoriev I.V."/>
        </authorList>
    </citation>
    <scope>NUCLEOTIDE SEQUENCE [LARGE SCALE GENOMIC DNA]</scope>
    <source>
        <strain evidence="11 12">62-1032</strain>
    </source>
</reference>
<evidence type="ECO:0000259" key="8">
    <source>
        <dbReference type="PROSITE" id="PS51183"/>
    </source>
</evidence>
<dbReference type="Pfam" id="PF02373">
    <property type="entry name" value="JmjC"/>
    <property type="match status" value="1"/>
</dbReference>
<dbReference type="Proteomes" id="UP000193467">
    <property type="component" value="Unassembled WGS sequence"/>
</dbReference>